<gene>
    <name evidence="4" type="primary">mopA_2</name>
    <name evidence="4" type="ORF">MAQ5080_01681</name>
</gene>
<reference evidence="4 5" key="1">
    <citation type="submission" date="2016-06" db="EMBL/GenBank/DDBJ databases">
        <authorList>
            <person name="Kjaerup R.B."/>
            <person name="Dalgaard T.S."/>
            <person name="Juul-Madsen H.R."/>
        </authorList>
    </citation>
    <scope>NUCLEOTIDE SEQUENCE [LARGE SCALE GENOMIC DNA]</scope>
    <source>
        <strain evidence="4 5">CECT 5080</strain>
    </source>
</reference>
<dbReference type="InterPro" id="IPR051815">
    <property type="entry name" value="Molybdate_resp_trans_reg"/>
</dbReference>
<feature type="domain" description="Mop" evidence="3">
    <location>
        <begin position="73"/>
        <end position="139"/>
    </location>
</feature>
<dbReference type="Pfam" id="PF03459">
    <property type="entry name" value="TOBE"/>
    <property type="match status" value="2"/>
</dbReference>
<evidence type="ECO:0000259" key="3">
    <source>
        <dbReference type="PROSITE" id="PS51866"/>
    </source>
</evidence>
<evidence type="ECO:0000313" key="5">
    <source>
        <dbReference type="Proteomes" id="UP000092627"/>
    </source>
</evidence>
<organism evidence="4 5">
    <name type="scientific">Marinomonas aquimarina</name>
    <dbReference type="NCBI Taxonomy" id="295068"/>
    <lineage>
        <taxon>Bacteria</taxon>
        <taxon>Pseudomonadati</taxon>
        <taxon>Pseudomonadota</taxon>
        <taxon>Gammaproteobacteria</taxon>
        <taxon>Oceanospirillales</taxon>
        <taxon>Oceanospirillaceae</taxon>
        <taxon>Marinomonas</taxon>
    </lineage>
</organism>
<dbReference type="Gene3D" id="2.40.50.100">
    <property type="match status" value="2"/>
</dbReference>
<evidence type="ECO:0000256" key="2">
    <source>
        <dbReference type="PROSITE-ProRule" id="PRU01213"/>
    </source>
</evidence>
<dbReference type="PROSITE" id="PS51866">
    <property type="entry name" value="MOP"/>
    <property type="match status" value="2"/>
</dbReference>
<dbReference type="PANTHER" id="PTHR30432:SF1">
    <property type="entry name" value="DNA-BINDING TRANSCRIPTIONAL DUAL REGULATOR MODE"/>
    <property type="match status" value="1"/>
</dbReference>
<dbReference type="RefSeq" id="WP_067208736.1">
    <property type="nucleotide sequence ID" value="NZ_FLOC01000008.1"/>
</dbReference>
<dbReference type="STRING" id="295068.MAQ5080_01681"/>
<evidence type="ECO:0000313" key="4">
    <source>
        <dbReference type="EMBL" id="SBS30480.1"/>
    </source>
</evidence>
<evidence type="ECO:0000256" key="1">
    <source>
        <dbReference type="ARBA" id="ARBA00022505"/>
    </source>
</evidence>
<dbReference type="InterPro" id="IPR005116">
    <property type="entry name" value="Transp-assoc_OB_typ1"/>
</dbReference>
<dbReference type="Proteomes" id="UP000092627">
    <property type="component" value="Unassembled WGS sequence"/>
</dbReference>
<dbReference type="PANTHER" id="PTHR30432">
    <property type="entry name" value="TRANSCRIPTIONAL REGULATOR MODE"/>
    <property type="match status" value="1"/>
</dbReference>
<keyword evidence="1 2" id="KW-0500">Molybdenum</keyword>
<dbReference type="EMBL" id="FLOC01000008">
    <property type="protein sequence ID" value="SBS30480.1"/>
    <property type="molecule type" value="Genomic_DNA"/>
</dbReference>
<dbReference type="InterPro" id="IPR004606">
    <property type="entry name" value="Mop_domain"/>
</dbReference>
<accession>A0A1A8TF38</accession>
<dbReference type="NCBIfam" id="TIGR00638">
    <property type="entry name" value="Mop"/>
    <property type="match status" value="2"/>
</dbReference>
<sequence length="140" mass="14302">MSTSARNQFNAIIRTLNDGAVNSEVILDIGAEQSLVAIITQASRKSHDLKVGQTCTALIKASSVILSSDTKITTSARNKLVGTISTIETGAVNSDITLDIGGGLRVSAVVTNASTQALGLAVGNSACALFKAPSVILMVS</sequence>
<protein>
    <submittedName>
        <fullName evidence="4">Molybdenum-pterin-binding protein MopA</fullName>
    </submittedName>
</protein>
<feature type="domain" description="Mop" evidence="3">
    <location>
        <begin position="2"/>
        <end position="68"/>
    </location>
</feature>
<dbReference type="AlphaFoldDB" id="A0A1A8TF38"/>
<keyword evidence="5" id="KW-1185">Reference proteome</keyword>
<dbReference type="OrthoDB" id="9800709at2"/>
<name>A0A1A8TF38_9GAMM</name>
<dbReference type="GO" id="GO:0015689">
    <property type="term" value="P:molybdate ion transport"/>
    <property type="evidence" value="ECO:0007669"/>
    <property type="project" value="InterPro"/>
</dbReference>
<proteinExistence type="predicted"/>
<dbReference type="SUPFAM" id="SSF50331">
    <property type="entry name" value="MOP-like"/>
    <property type="match status" value="2"/>
</dbReference>
<dbReference type="InterPro" id="IPR008995">
    <property type="entry name" value="Mo/tungstate-bd_C_term_dom"/>
</dbReference>